<dbReference type="SUPFAM" id="SSF144091">
    <property type="entry name" value="Rhomboid-like"/>
    <property type="match status" value="1"/>
</dbReference>
<dbReference type="InterPro" id="IPR013861">
    <property type="entry name" value="TMEM115/Pdh1/Rbl19"/>
</dbReference>
<dbReference type="SMART" id="SM01160">
    <property type="entry name" value="DUF1751"/>
    <property type="match status" value="1"/>
</dbReference>
<feature type="transmembrane region" description="Helical" evidence="6">
    <location>
        <begin position="131"/>
        <end position="152"/>
    </location>
</feature>
<evidence type="ECO:0000256" key="4">
    <source>
        <dbReference type="ARBA" id="ARBA00023136"/>
    </source>
</evidence>
<organism evidence="7 8">
    <name type="scientific">Petromyzon marinus</name>
    <name type="common">Sea lamprey</name>
    <dbReference type="NCBI Taxonomy" id="7757"/>
    <lineage>
        <taxon>Eukaryota</taxon>
        <taxon>Metazoa</taxon>
        <taxon>Chordata</taxon>
        <taxon>Craniata</taxon>
        <taxon>Vertebrata</taxon>
        <taxon>Cyclostomata</taxon>
        <taxon>Hyperoartia</taxon>
        <taxon>Petromyzontiformes</taxon>
        <taxon>Petromyzontidae</taxon>
        <taxon>Petromyzon</taxon>
    </lineage>
</organism>
<evidence type="ECO:0000313" key="7">
    <source>
        <dbReference type="Proteomes" id="UP001318040"/>
    </source>
</evidence>
<dbReference type="AlphaFoldDB" id="A0AAJ7TJG7"/>
<keyword evidence="4 6" id="KW-0472">Membrane</keyword>
<dbReference type="Proteomes" id="UP001318040">
    <property type="component" value="Chromosome 30"/>
</dbReference>
<reference evidence="8" key="1">
    <citation type="submission" date="2025-08" db="UniProtKB">
        <authorList>
            <consortium name="RefSeq"/>
        </authorList>
    </citation>
    <scope>IDENTIFICATION</scope>
    <source>
        <tissue evidence="8">Sperm</tissue>
    </source>
</reference>
<dbReference type="KEGG" id="pmrn:116947424"/>
<dbReference type="Pfam" id="PF08551">
    <property type="entry name" value="DUF1751"/>
    <property type="match status" value="1"/>
</dbReference>
<feature type="compositionally biased region" description="Polar residues" evidence="5">
    <location>
        <begin position="360"/>
        <end position="373"/>
    </location>
</feature>
<dbReference type="Gene3D" id="1.20.1540.10">
    <property type="entry name" value="Rhomboid-like"/>
    <property type="match status" value="1"/>
</dbReference>
<proteinExistence type="predicted"/>
<evidence type="ECO:0000256" key="1">
    <source>
        <dbReference type="ARBA" id="ARBA00004141"/>
    </source>
</evidence>
<evidence type="ECO:0000256" key="6">
    <source>
        <dbReference type="SAM" id="Phobius"/>
    </source>
</evidence>
<dbReference type="GO" id="GO:0005794">
    <property type="term" value="C:Golgi apparatus"/>
    <property type="evidence" value="ECO:0007669"/>
    <property type="project" value="TreeGrafter"/>
</dbReference>
<dbReference type="GO" id="GO:0006890">
    <property type="term" value="P:retrograde vesicle-mediated transport, Golgi to endoplasmic reticulum"/>
    <property type="evidence" value="ECO:0007669"/>
    <property type="project" value="InterPro"/>
</dbReference>
<feature type="region of interest" description="Disordered" evidence="5">
    <location>
        <begin position="305"/>
        <end position="373"/>
    </location>
</feature>
<dbReference type="PANTHER" id="PTHR13377">
    <property type="entry name" value="PLACENTAL PROTEIN 6"/>
    <property type="match status" value="1"/>
</dbReference>
<evidence type="ECO:0000256" key="3">
    <source>
        <dbReference type="ARBA" id="ARBA00022989"/>
    </source>
</evidence>
<keyword evidence="7" id="KW-1185">Reference proteome</keyword>
<evidence type="ECO:0000256" key="2">
    <source>
        <dbReference type="ARBA" id="ARBA00022692"/>
    </source>
</evidence>
<keyword evidence="2 6" id="KW-0812">Transmembrane</keyword>
<evidence type="ECO:0000313" key="8">
    <source>
        <dbReference type="RefSeq" id="XP_032819010.1"/>
    </source>
</evidence>
<accession>A0AAJ7TJG7</accession>
<dbReference type="GO" id="GO:0016020">
    <property type="term" value="C:membrane"/>
    <property type="evidence" value="ECO:0007669"/>
    <property type="project" value="UniProtKB-SubCell"/>
</dbReference>
<dbReference type="InterPro" id="IPR035952">
    <property type="entry name" value="Rhomboid-like_sf"/>
</dbReference>
<dbReference type="GeneID" id="116947424"/>
<feature type="transmembrane region" description="Helical" evidence="6">
    <location>
        <begin position="12"/>
        <end position="39"/>
    </location>
</feature>
<feature type="transmembrane region" description="Helical" evidence="6">
    <location>
        <begin position="100"/>
        <end position="125"/>
    </location>
</feature>
<gene>
    <name evidence="8" type="primary">LOC116947424</name>
</gene>
<protein>
    <submittedName>
        <fullName evidence="8">Transmembrane protein 115-like</fullName>
    </submittedName>
</protein>
<dbReference type="FunFam" id="1.20.1540.10:FF:000004">
    <property type="entry name" value="Transmembrane protein 115"/>
    <property type="match status" value="1"/>
</dbReference>
<dbReference type="PANTHER" id="PTHR13377:SF3">
    <property type="entry name" value="TRANSMEMBRANE PROTEIN 115"/>
    <property type="match status" value="1"/>
</dbReference>
<comment type="subcellular location">
    <subcellularLocation>
        <location evidence="1">Membrane</location>
        <topology evidence="1">Multi-pass membrane protein</topology>
    </subcellularLocation>
</comment>
<evidence type="ECO:0000256" key="5">
    <source>
        <dbReference type="SAM" id="MobiDB-lite"/>
    </source>
</evidence>
<dbReference type="RefSeq" id="XP_032819010.1">
    <property type="nucleotide sequence ID" value="XM_032963119.1"/>
</dbReference>
<sequence>MLHHSLPAARHRLLAALSGASVPVRAACTLLLAFYALSFVADTPFALGVSSGYLAPPNFWVWTLATHPFVEVRAIELAASLATVAAAGRLLEPSWGALELLLYFGVSTVASGVLCGITYLFVYVASSFDTYYLFWLHVHGMAGFSAAVLVALKQTQGEAVLARRPVPLRARHLPSASLALLVVLRLLNVAEGRVPLAFAYGGIAGWLYLRFYQRHPGAAGAAPARGDPSEHFAFASFFPPVARGAVDAAAGALLRALVHVGICRGAGKRYTVEAPSSVTISLPGIDAQDAERRRQLALKALNERLRQSEEQTAWPAMDEAEEVGVGGPKEVGDSRESAAPLYAPTSVASSAPQSDAVDLVSSTGTTDQAPSPT</sequence>
<name>A0AAJ7TJG7_PETMA</name>
<keyword evidence="3 6" id="KW-1133">Transmembrane helix</keyword>
<feature type="transmembrane region" description="Helical" evidence="6">
    <location>
        <begin position="59"/>
        <end position="88"/>
    </location>
</feature>